<dbReference type="PROSITE" id="PS00678">
    <property type="entry name" value="WD_REPEATS_1"/>
    <property type="match status" value="1"/>
</dbReference>
<dbReference type="InterPro" id="IPR001680">
    <property type="entry name" value="WD40_rpt"/>
</dbReference>
<dbReference type="InterPro" id="IPR002182">
    <property type="entry name" value="NB-ARC"/>
</dbReference>
<dbReference type="InterPro" id="IPR036322">
    <property type="entry name" value="WD40_repeat_dom_sf"/>
</dbReference>
<dbReference type="Proteomes" id="UP000481360">
    <property type="component" value="Unassembled WGS sequence"/>
</dbReference>
<dbReference type="EMBL" id="JAAMPJ010000012">
    <property type="protein sequence ID" value="NGY64278.1"/>
    <property type="molecule type" value="Genomic_DNA"/>
</dbReference>
<reference evidence="5 6" key="1">
    <citation type="submission" date="2020-03" db="EMBL/GenBank/DDBJ databases">
        <title>Isolation and identification of active actinomycetes.</title>
        <authorList>
            <person name="Sun X."/>
        </authorList>
    </citation>
    <scope>NUCLEOTIDE SEQUENCE [LARGE SCALE GENOMIC DNA]</scope>
    <source>
        <strain evidence="5 6">NEAU-D13</strain>
    </source>
</reference>
<organism evidence="5 6">
    <name type="scientific">Lentzea alba</name>
    <dbReference type="NCBI Taxonomy" id="2714351"/>
    <lineage>
        <taxon>Bacteria</taxon>
        <taxon>Bacillati</taxon>
        <taxon>Actinomycetota</taxon>
        <taxon>Actinomycetes</taxon>
        <taxon>Pseudonocardiales</taxon>
        <taxon>Pseudonocardiaceae</taxon>
        <taxon>Lentzea</taxon>
    </lineage>
</organism>
<evidence type="ECO:0000313" key="6">
    <source>
        <dbReference type="Proteomes" id="UP000481360"/>
    </source>
</evidence>
<dbReference type="InterPro" id="IPR019775">
    <property type="entry name" value="WD40_repeat_CS"/>
</dbReference>
<protein>
    <recommendedName>
        <fullName evidence="4">NB-ARC domain-containing protein</fullName>
    </recommendedName>
</protein>
<dbReference type="GO" id="GO:0005829">
    <property type="term" value="C:cytosol"/>
    <property type="evidence" value="ECO:0007669"/>
    <property type="project" value="UniProtKB-ARBA"/>
</dbReference>
<dbReference type="Gene3D" id="3.40.50.300">
    <property type="entry name" value="P-loop containing nucleotide triphosphate hydrolases"/>
    <property type="match status" value="1"/>
</dbReference>
<dbReference type="Pfam" id="PF00931">
    <property type="entry name" value="NB-ARC"/>
    <property type="match status" value="1"/>
</dbReference>
<gene>
    <name evidence="5" type="ORF">G7043_35730</name>
</gene>
<evidence type="ECO:0000256" key="1">
    <source>
        <dbReference type="ARBA" id="ARBA00022574"/>
    </source>
</evidence>
<dbReference type="RefSeq" id="WP_166053089.1">
    <property type="nucleotide sequence ID" value="NZ_JAAMPJ010000012.1"/>
</dbReference>
<evidence type="ECO:0000256" key="2">
    <source>
        <dbReference type="ARBA" id="ARBA00022737"/>
    </source>
</evidence>
<feature type="repeat" description="WD" evidence="3">
    <location>
        <begin position="518"/>
        <end position="560"/>
    </location>
</feature>
<keyword evidence="6" id="KW-1185">Reference proteome</keyword>
<feature type="domain" description="NB-ARC" evidence="4">
    <location>
        <begin position="66"/>
        <end position="213"/>
    </location>
</feature>
<keyword evidence="1 3" id="KW-0853">WD repeat</keyword>
<dbReference type="PRINTS" id="PR00364">
    <property type="entry name" value="DISEASERSIST"/>
</dbReference>
<dbReference type="InterPro" id="IPR015943">
    <property type="entry name" value="WD40/YVTN_repeat-like_dom_sf"/>
</dbReference>
<accession>A0A7C9W1Q6</accession>
<dbReference type="InterPro" id="IPR027417">
    <property type="entry name" value="P-loop_NTPase"/>
</dbReference>
<dbReference type="SUPFAM" id="SSF50978">
    <property type="entry name" value="WD40 repeat-like"/>
    <property type="match status" value="2"/>
</dbReference>
<dbReference type="GO" id="GO:0043531">
    <property type="term" value="F:ADP binding"/>
    <property type="evidence" value="ECO:0007669"/>
    <property type="project" value="InterPro"/>
</dbReference>
<evidence type="ECO:0000259" key="4">
    <source>
        <dbReference type="Pfam" id="PF00931"/>
    </source>
</evidence>
<dbReference type="PANTHER" id="PTHR22845">
    <property type="entry name" value="APOPTOTIC PROTEASE-ACTIVATING FACTOR 1"/>
    <property type="match status" value="1"/>
</dbReference>
<keyword evidence="2" id="KW-0677">Repeat</keyword>
<dbReference type="Pfam" id="PF00400">
    <property type="entry name" value="WD40"/>
    <property type="match status" value="1"/>
</dbReference>
<dbReference type="AlphaFoldDB" id="A0A7C9W1Q6"/>
<dbReference type="PANTHER" id="PTHR22845:SF5">
    <property type="entry name" value="APOPTOTIC PROTEASE-ACTIVATING FACTOR 1"/>
    <property type="match status" value="1"/>
</dbReference>
<evidence type="ECO:0000256" key="3">
    <source>
        <dbReference type="PROSITE-ProRule" id="PRU00221"/>
    </source>
</evidence>
<dbReference type="Gene3D" id="2.130.10.10">
    <property type="entry name" value="YVTN repeat-like/Quinoprotein amine dehydrogenase"/>
    <property type="match status" value="3"/>
</dbReference>
<dbReference type="PROSITE" id="PS50082">
    <property type="entry name" value="WD_REPEATS_2"/>
    <property type="match status" value="1"/>
</dbReference>
<dbReference type="SUPFAM" id="SSF52540">
    <property type="entry name" value="P-loop containing nucleoside triphosphate hydrolases"/>
    <property type="match status" value="1"/>
</dbReference>
<evidence type="ECO:0000313" key="5">
    <source>
        <dbReference type="EMBL" id="NGY64278.1"/>
    </source>
</evidence>
<proteinExistence type="predicted"/>
<sequence>MPGSEHEKPAVHNEVSGSADNVVQIGTVIGDVVIGDRTRPSAAAPFMAPRLPADFTGRVHLGAQLLEALLEPAAGGGRPVVLSGLGGFGKTSMATWACHQPAVRDRFSDGVLWVELGRKPSEQRLAALLSDVTALVAGTAPRVFATVPAAAEAFRDVLTTRRLLLVLDDVWAGDAVDPFLEGGTQCVRLVTTRNRGVVDGTSVIVDALDDEEARAILSADLPDDAAAHVGSLAARVGRWPLALTMLGGTLRSLVTQHGLPVAEAVSGVVAELDRHGITSADQLSDVELRRGIATTLELSLADLADSAGVASVDRLRSIAAFPQGTLVPFSWLEQLWQLSAVQTRIECDRFVRRCLVSASGVEGVRLHDVTREALRENRSMSAVSAALLDGGCPLGDQLAYHLVQAGRADELGLLLLDMRYQVERMWSDGPLAFEADVATYLAACAADGPVEMLASLLRQEAHLLVDHRDRRDLALTLHTRLFCRPELFERISHVPEVGGVTPLRPFPDRAENALTRVVAGHRGPAASVTCHPDGNLIATAGAYDTTVRIWDTRTWSETNVIVVPGAALDTVRWSPDGAFIAVVGMTDRFRDDSGPSPHVFTVLIFDARTGAEVTAFGSRGRSIGSPVAIAWAPDSSWLAFSSAEEVGLWPVAGGAPAFLKPPVDVVALDWHGEHGLAAVTTDRRLLWWRGPVSSPSEVIVWQHEAFLGVRVRLAWRPGGSSLVLSTRDSFLILDPRSQAVLWSESPAELLVYHTAGWSPDGRSLSSYRSDRNRVASLVTWRVPPDPQLAAGSPELVGRIGCGVDDGLDDDLVWVRSGTMVATVGAPVVRVWYPENSAEQDLAWRELDTVRWSPDGRQLAVRCHREWALVDPDRPEDPPRQQLSYPFGTPPLTDRHDRAEAAGIEPAGYEWHAEVAFASNSLRAVAFWFGAVKIFQAGGPEPVCTLEKPAATRWASLCFTPDESRLVSLAEDSGYTTAEIIVWDLDAGRRTATAELSARDFQLSCTTDKLAASLRHVAVVTRSGLLGLYEIDELRPVCWIKVNGRLRDVSFDPAGERLAVVGDAGLYLLRVR</sequence>
<name>A0A7C9W1Q6_9PSEU</name>
<dbReference type="SMART" id="SM00320">
    <property type="entry name" value="WD40"/>
    <property type="match status" value="4"/>
</dbReference>
<dbReference type="PROSITE" id="PS50294">
    <property type="entry name" value="WD_REPEATS_REGION"/>
    <property type="match status" value="1"/>
</dbReference>
<comment type="caution">
    <text evidence="5">The sequence shown here is derived from an EMBL/GenBank/DDBJ whole genome shotgun (WGS) entry which is preliminary data.</text>
</comment>